<dbReference type="Proteomes" id="UP001642464">
    <property type="component" value="Unassembled WGS sequence"/>
</dbReference>
<gene>
    <name evidence="2" type="ORF">SCF082_LOCUS37518</name>
</gene>
<sequence length="536" mass="58553">MSRAWSPLKIWRCKSVADASPEEWQSEELPVPSRPPRRPDPPGRFGVLTGGDRLVRQLQASLVTIRFRTDQRFCTEALESGSAEGVGLLVDVKRGLVLTDRHSAPQSLGAAEVTLAGCATVDAEVLFIHPQHNIALLRCDPVAMSMLLKGHVPLKSARIAQGRKAGLRAGEDVHFVGFDSQGNAFSAECKVSAVYLPSGKDEFPPWTVPRFRERNLEIAVLSDTPEDARGGVLCDARGAVRALFASFDFQTSRRDCQQETTENFGIPANVFLPLLEAMKKTSSPEVRSLDMEVAAVDLATLARSAGKLPKKWMQAVLKRCGQQGQVARAICVCRVLATGVSKGRLRPGDVLLSVAGKTIACALDVEEALVPSKRKREASEVAIHVLRDQQEVVEYVTPGILGSEDDAELVIWAGLVLRRTPRCILERCGESVAPRAGGVFVQSLLAGSPAETQSLHPHCFLMELNGKAVRSLSDVLLLGQHEKKPSGEKRASYVRLLLLDMNGQEHVKAIQPDPLFFPTLTLQRNSDGQWHCTQRH</sequence>
<protein>
    <submittedName>
        <fullName evidence="2">Pro-apoptotic serine protease NMA111</fullName>
    </submittedName>
</protein>
<evidence type="ECO:0000256" key="1">
    <source>
        <dbReference type="SAM" id="MobiDB-lite"/>
    </source>
</evidence>
<organism evidence="2 3">
    <name type="scientific">Durusdinium trenchii</name>
    <dbReference type="NCBI Taxonomy" id="1381693"/>
    <lineage>
        <taxon>Eukaryota</taxon>
        <taxon>Sar</taxon>
        <taxon>Alveolata</taxon>
        <taxon>Dinophyceae</taxon>
        <taxon>Suessiales</taxon>
        <taxon>Symbiodiniaceae</taxon>
        <taxon>Durusdinium</taxon>
    </lineage>
</organism>
<dbReference type="InterPro" id="IPR009003">
    <property type="entry name" value="Peptidase_S1_PA"/>
</dbReference>
<name>A0ABP0PS87_9DINO</name>
<dbReference type="GO" id="GO:0006508">
    <property type="term" value="P:proteolysis"/>
    <property type="evidence" value="ECO:0007669"/>
    <property type="project" value="UniProtKB-KW"/>
</dbReference>
<comment type="caution">
    <text evidence="2">The sequence shown here is derived from an EMBL/GenBank/DDBJ whole genome shotgun (WGS) entry which is preliminary data.</text>
</comment>
<feature type="region of interest" description="Disordered" evidence="1">
    <location>
        <begin position="21"/>
        <end position="45"/>
    </location>
</feature>
<reference evidence="2 3" key="1">
    <citation type="submission" date="2024-02" db="EMBL/GenBank/DDBJ databases">
        <authorList>
            <person name="Chen Y."/>
            <person name="Shah S."/>
            <person name="Dougan E. K."/>
            <person name="Thang M."/>
            <person name="Chan C."/>
        </authorList>
    </citation>
    <scope>NUCLEOTIDE SEQUENCE [LARGE SCALE GENOMIC DNA]</scope>
</reference>
<dbReference type="InterPro" id="IPR036034">
    <property type="entry name" value="PDZ_sf"/>
</dbReference>
<dbReference type="EMBL" id="CAXAMM010038347">
    <property type="protein sequence ID" value="CAK9078457.1"/>
    <property type="molecule type" value="Genomic_DNA"/>
</dbReference>
<evidence type="ECO:0000313" key="2">
    <source>
        <dbReference type="EMBL" id="CAK9078457.1"/>
    </source>
</evidence>
<proteinExistence type="predicted"/>
<accession>A0ABP0PS87</accession>
<keyword evidence="2" id="KW-0378">Hydrolase</keyword>
<dbReference type="PANTHER" id="PTHR46366:SF1">
    <property type="entry name" value="PDZ DOMAIN-CONTAINING PROTEIN C1685.05"/>
    <property type="match status" value="1"/>
</dbReference>
<evidence type="ECO:0000313" key="3">
    <source>
        <dbReference type="Proteomes" id="UP001642464"/>
    </source>
</evidence>
<dbReference type="Gene3D" id="2.40.10.120">
    <property type="match status" value="1"/>
</dbReference>
<keyword evidence="2" id="KW-0645">Protease</keyword>
<keyword evidence="3" id="KW-1185">Reference proteome</keyword>
<dbReference type="PANTHER" id="PTHR46366">
    <property type="entry name" value="PRO-APOPTOTIC SERINE PROTEASE NMA111"/>
    <property type="match status" value="1"/>
</dbReference>
<dbReference type="SUPFAM" id="SSF50156">
    <property type="entry name" value="PDZ domain-like"/>
    <property type="match status" value="2"/>
</dbReference>
<dbReference type="Gene3D" id="2.30.42.10">
    <property type="match status" value="1"/>
</dbReference>
<dbReference type="GO" id="GO:0008233">
    <property type="term" value="F:peptidase activity"/>
    <property type="evidence" value="ECO:0007669"/>
    <property type="project" value="UniProtKB-KW"/>
</dbReference>
<dbReference type="SUPFAM" id="SSF50494">
    <property type="entry name" value="Trypsin-like serine proteases"/>
    <property type="match status" value="1"/>
</dbReference>